<protein>
    <submittedName>
        <fullName evidence="2">Heterokaryon incompatibility protein-domain-containing protein</fullName>
    </submittedName>
</protein>
<reference evidence="2" key="1">
    <citation type="submission" date="2023-06" db="EMBL/GenBank/DDBJ databases">
        <title>Genome-scale phylogeny and comparative genomics of the fungal order Sordariales.</title>
        <authorList>
            <consortium name="Lawrence Berkeley National Laboratory"/>
            <person name="Hensen N."/>
            <person name="Bonometti L."/>
            <person name="Westerberg I."/>
            <person name="Brannstrom I.O."/>
            <person name="Guillou S."/>
            <person name="Cros-Aarteil S."/>
            <person name="Calhoun S."/>
            <person name="Haridas S."/>
            <person name="Kuo A."/>
            <person name="Mondo S."/>
            <person name="Pangilinan J."/>
            <person name="Riley R."/>
            <person name="LaButti K."/>
            <person name="Andreopoulos B."/>
            <person name="Lipzen A."/>
            <person name="Chen C."/>
            <person name="Yanf M."/>
            <person name="Daum C."/>
            <person name="Ng V."/>
            <person name="Clum A."/>
            <person name="Steindorff A."/>
            <person name="Ohm R."/>
            <person name="Martin F."/>
            <person name="Silar P."/>
            <person name="Natvig D."/>
            <person name="Lalanne C."/>
            <person name="Gautier V."/>
            <person name="Ament-velasquez S.L."/>
            <person name="Kruys A."/>
            <person name="Hutchinson M.I."/>
            <person name="Powell A.J."/>
            <person name="Barry K."/>
            <person name="Miller A.N."/>
            <person name="Grigoriev I.V."/>
            <person name="Debuchy R."/>
            <person name="Gladieux P."/>
            <person name="Thoren M.H."/>
            <person name="Johannesson H."/>
        </authorList>
    </citation>
    <scope>NUCLEOTIDE SEQUENCE</scope>
    <source>
        <strain evidence="2">SMH3187-1</strain>
    </source>
</reference>
<dbReference type="EMBL" id="JAUKUD010000005">
    <property type="protein sequence ID" value="KAK0743569.1"/>
    <property type="molecule type" value="Genomic_DNA"/>
</dbReference>
<evidence type="ECO:0000259" key="1">
    <source>
        <dbReference type="Pfam" id="PF06985"/>
    </source>
</evidence>
<feature type="domain" description="Heterokaryon incompatibility" evidence="1">
    <location>
        <begin position="191"/>
        <end position="343"/>
    </location>
</feature>
<keyword evidence="3" id="KW-1185">Reference proteome</keyword>
<sequence>MACDFCRQTIFASTNTWGYHRPVYSSVPGTVEHQDIGDCSVCSVLQNRLATARKAAVSSDEKPIFCWFLSKPARIRGSSSDYFTLVFRPVDDDASLPPVTLHLFRQTTLGAPPHLPTRTDAPQSWNQARTWMRECQATHTRCGAPSDSFSLTPTIPSVFPTRLIDVQSPLLPSDRLLLVRSDAPSFVKAPYLTLSHCWGGSLDPVKTLERNLERRMDPEKGLSLDELPANFAHAIEVARRLDVRYIWIDAVCIVQDGPDFGLEGPKMHSVYRNSACTIAAVDAPDSSTGFLSDRPPGESPFRLVQGEGEWTLENHWWVCLDGDMWKRDVLGRVLYTRGWVFQERMLSPRILHYSAKQVFWDCAEKTACESLPAGLPLPLDASAEVDRQWREHLRIRDKQLSATEREDGGTIQLSFQRFWRDAVRNYTRCNLTNIEDRLVAIWGIAKVMREELHEYGEGLWELHLCEELAWRVVHSPERVAVKRMDLGPTWSWAWTIASIEPVNRFQFNENTRHAKNHTGERLGLDLEPFSRGCLMGESHPVLKTWRIAIRGALVPAYMVETAEPGSWSISLPGMPGTPGTEASAFPDVLPEGKQQECLLIALAVTPEWRDDSRLVVGLILDRNSSLPGEYRRLGIFRLSFPGGEAHAQFGTGHQEENIWLV</sequence>
<dbReference type="Pfam" id="PF06985">
    <property type="entry name" value="HET"/>
    <property type="match status" value="1"/>
</dbReference>
<dbReference type="Proteomes" id="UP001172155">
    <property type="component" value="Unassembled WGS sequence"/>
</dbReference>
<dbReference type="PANTHER" id="PTHR33112">
    <property type="entry name" value="DOMAIN PROTEIN, PUTATIVE-RELATED"/>
    <property type="match status" value="1"/>
</dbReference>
<organism evidence="2 3">
    <name type="scientific">Schizothecium vesticola</name>
    <dbReference type="NCBI Taxonomy" id="314040"/>
    <lineage>
        <taxon>Eukaryota</taxon>
        <taxon>Fungi</taxon>
        <taxon>Dikarya</taxon>
        <taxon>Ascomycota</taxon>
        <taxon>Pezizomycotina</taxon>
        <taxon>Sordariomycetes</taxon>
        <taxon>Sordariomycetidae</taxon>
        <taxon>Sordariales</taxon>
        <taxon>Schizotheciaceae</taxon>
        <taxon>Schizothecium</taxon>
    </lineage>
</organism>
<dbReference type="PANTHER" id="PTHR33112:SF10">
    <property type="entry name" value="TOL"/>
    <property type="match status" value="1"/>
</dbReference>
<name>A0AA40EQC7_9PEZI</name>
<dbReference type="AlphaFoldDB" id="A0AA40EQC7"/>
<proteinExistence type="predicted"/>
<evidence type="ECO:0000313" key="2">
    <source>
        <dbReference type="EMBL" id="KAK0743569.1"/>
    </source>
</evidence>
<comment type="caution">
    <text evidence="2">The sequence shown here is derived from an EMBL/GenBank/DDBJ whole genome shotgun (WGS) entry which is preliminary data.</text>
</comment>
<gene>
    <name evidence="2" type="ORF">B0T18DRAFT_186460</name>
</gene>
<evidence type="ECO:0000313" key="3">
    <source>
        <dbReference type="Proteomes" id="UP001172155"/>
    </source>
</evidence>
<accession>A0AA40EQC7</accession>
<dbReference type="InterPro" id="IPR010730">
    <property type="entry name" value="HET"/>
</dbReference>